<evidence type="ECO:0000256" key="1">
    <source>
        <dbReference type="SAM" id="MobiDB-lite"/>
    </source>
</evidence>
<dbReference type="EMBL" id="JAAAIP010000512">
    <property type="protein sequence ID" value="KAG0315817.1"/>
    <property type="molecule type" value="Genomic_DNA"/>
</dbReference>
<feature type="region of interest" description="Disordered" evidence="1">
    <location>
        <begin position="87"/>
        <end position="185"/>
    </location>
</feature>
<feature type="domain" description="Transcription activator GCR1-like" evidence="2">
    <location>
        <begin position="392"/>
        <end position="470"/>
    </location>
</feature>
<protein>
    <recommendedName>
        <fullName evidence="2">Transcription activator GCR1-like domain-containing protein</fullName>
    </recommendedName>
</protein>
<name>A0A9P6RA08_9FUNG</name>
<feature type="domain" description="Transcription activator GCR1-like" evidence="2">
    <location>
        <begin position="255"/>
        <end position="329"/>
    </location>
</feature>
<dbReference type="InterPro" id="IPR022210">
    <property type="entry name" value="TF_GCR1-like"/>
</dbReference>
<accession>A0A9P6RA08</accession>
<feature type="compositionally biased region" description="Polar residues" evidence="1">
    <location>
        <begin position="113"/>
        <end position="125"/>
    </location>
</feature>
<evidence type="ECO:0000313" key="4">
    <source>
        <dbReference type="Proteomes" id="UP000738325"/>
    </source>
</evidence>
<evidence type="ECO:0000259" key="2">
    <source>
        <dbReference type="Pfam" id="PF12550"/>
    </source>
</evidence>
<feature type="compositionally biased region" description="Polar residues" evidence="1">
    <location>
        <begin position="166"/>
        <end position="178"/>
    </location>
</feature>
<dbReference type="OrthoDB" id="428577at2759"/>
<feature type="region of interest" description="Disordered" evidence="1">
    <location>
        <begin position="197"/>
        <end position="218"/>
    </location>
</feature>
<feature type="compositionally biased region" description="Basic and acidic residues" evidence="1">
    <location>
        <begin position="128"/>
        <end position="140"/>
    </location>
</feature>
<feature type="compositionally biased region" description="Low complexity" evidence="1">
    <location>
        <begin position="200"/>
        <end position="214"/>
    </location>
</feature>
<feature type="compositionally biased region" description="Low complexity" evidence="1">
    <location>
        <begin position="141"/>
        <end position="165"/>
    </location>
</feature>
<reference evidence="3" key="1">
    <citation type="journal article" date="2020" name="Fungal Divers.">
        <title>Resolving the Mortierellaceae phylogeny through synthesis of multi-gene phylogenetics and phylogenomics.</title>
        <authorList>
            <person name="Vandepol N."/>
            <person name="Liber J."/>
            <person name="Desiro A."/>
            <person name="Na H."/>
            <person name="Kennedy M."/>
            <person name="Barry K."/>
            <person name="Grigoriev I.V."/>
            <person name="Miller A.N."/>
            <person name="O'Donnell K."/>
            <person name="Stajich J.E."/>
            <person name="Bonito G."/>
        </authorList>
    </citation>
    <scope>NUCLEOTIDE SEQUENCE</scope>
    <source>
        <strain evidence="3">REB-010B</strain>
    </source>
</reference>
<dbReference type="AlphaFoldDB" id="A0A9P6RA08"/>
<dbReference type="Pfam" id="PF12550">
    <property type="entry name" value="GCR1_C"/>
    <property type="match status" value="2"/>
</dbReference>
<evidence type="ECO:0000313" key="3">
    <source>
        <dbReference type="EMBL" id="KAG0315817.1"/>
    </source>
</evidence>
<gene>
    <name evidence="3" type="ORF">BGZ99_007245</name>
</gene>
<sequence length="506" mass="57910">MNSLPDEDAGLVFWEDFCDLHSWPKTPTGENIRRYKEVFVNDMEKKLNRRRGLTKGDRGYRSGDDFFIKPVLRLRVQILNARNAAEKSVVDVHVSPSPLNKSSNDKVHADDTAQISSSTGNNNSIERPMFKSETDSEDSARISSSKDSSRSSVSSLVVSAPSESLRSNQGRLTSSPDSMVSPHHRESIPRFLSHDYGEASSVSHSNNPSGSNGSTLNAGGSVVEYPQFKAREFNMGLSRDSSVKDVTYNLKDVRVETVPEVLEEWRYGLEPDRLAIQELNCSVGARWRVRKEVKFLYETRRGIVKEYRRLVIEDNHSDTEAIQILEQRRAGRSIATLHNLINKEAKTEKKKEPSIYGQDEPEYPKDLVNQGGRVPRPLPIEKTGFPIKVRLINTIPNIWKEWTVGWGEGEPSIEKLIRKYNRAWNDPKYEKEYGNHFRYKNQVVRTIEEAMRQKAVQSLEEVIQTLENLRGTMEPSTLCKSQVFKDQLKKWNISTAVPEYWLCNRY</sequence>
<organism evidence="3 4">
    <name type="scientific">Dissophora globulifera</name>
    <dbReference type="NCBI Taxonomy" id="979702"/>
    <lineage>
        <taxon>Eukaryota</taxon>
        <taxon>Fungi</taxon>
        <taxon>Fungi incertae sedis</taxon>
        <taxon>Mucoromycota</taxon>
        <taxon>Mortierellomycotina</taxon>
        <taxon>Mortierellomycetes</taxon>
        <taxon>Mortierellales</taxon>
        <taxon>Mortierellaceae</taxon>
        <taxon>Dissophora</taxon>
    </lineage>
</organism>
<proteinExistence type="predicted"/>
<keyword evidence="4" id="KW-1185">Reference proteome</keyword>
<dbReference type="Proteomes" id="UP000738325">
    <property type="component" value="Unassembled WGS sequence"/>
</dbReference>
<comment type="caution">
    <text evidence="3">The sequence shown here is derived from an EMBL/GenBank/DDBJ whole genome shotgun (WGS) entry which is preliminary data.</text>
</comment>
<feature type="region of interest" description="Disordered" evidence="1">
    <location>
        <begin position="346"/>
        <end position="371"/>
    </location>
</feature>